<organism evidence="2 3">
    <name type="scientific">Nakamurella endophytica</name>
    <dbReference type="NCBI Taxonomy" id="1748367"/>
    <lineage>
        <taxon>Bacteria</taxon>
        <taxon>Bacillati</taxon>
        <taxon>Actinomycetota</taxon>
        <taxon>Actinomycetes</taxon>
        <taxon>Nakamurellales</taxon>
        <taxon>Nakamurellaceae</taxon>
        <taxon>Nakamurella</taxon>
    </lineage>
</organism>
<dbReference type="Gene3D" id="1.20.90.10">
    <property type="entry name" value="Phospholipase A2 domain"/>
    <property type="match status" value="1"/>
</dbReference>
<sequence length="177" mass="19439">MRIWQRAVIIPALALALLGGSVTAAEAAPSRATLKAAASKVEYETVGGSNYGHYKKKYPTQLNWTKDGCSVPKAVWISPALALVLAHYSGVFKASCDRHDFGYRNYGKASGPGVRPKFDPTRARKNSIDSRFRSNMRVQCQREYGSWWEIGAKEACYKAADVYYTAVSLGGDKAFFG</sequence>
<dbReference type="Pfam" id="PF09056">
    <property type="entry name" value="Phospholip_A2_3"/>
    <property type="match status" value="1"/>
</dbReference>
<feature type="chain" id="PRO_5039260919" description="Phospholipase" evidence="1">
    <location>
        <begin position="28"/>
        <end position="177"/>
    </location>
</feature>
<dbReference type="AlphaFoldDB" id="A0A917SV80"/>
<dbReference type="RefSeq" id="WP_188941120.1">
    <property type="nucleotide sequence ID" value="NZ_BMNA01000003.1"/>
</dbReference>
<keyword evidence="1" id="KW-0732">Signal</keyword>
<evidence type="ECO:0000313" key="3">
    <source>
        <dbReference type="Proteomes" id="UP000655208"/>
    </source>
</evidence>
<protein>
    <recommendedName>
        <fullName evidence="4">Phospholipase</fullName>
    </recommendedName>
</protein>
<gene>
    <name evidence="2" type="ORF">GCM10011594_17390</name>
</gene>
<keyword evidence="3" id="KW-1185">Reference proteome</keyword>
<evidence type="ECO:0000256" key="1">
    <source>
        <dbReference type="SAM" id="SignalP"/>
    </source>
</evidence>
<proteinExistence type="predicted"/>
<dbReference type="InterPro" id="IPR036444">
    <property type="entry name" value="PLipase_A2_dom_sf"/>
</dbReference>
<dbReference type="InterPro" id="IPR015141">
    <property type="entry name" value="PLipase_A2_prok/fun"/>
</dbReference>
<dbReference type="GO" id="GO:0050482">
    <property type="term" value="P:arachidonate secretion"/>
    <property type="evidence" value="ECO:0007669"/>
    <property type="project" value="InterPro"/>
</dbReference>
<reference evidence="2" key="2">
    <citation type="submission" date="2020-09" db="EMBL/GenBank/DDBJ databases">
        <authorList>
            <person name="Sun Q."/>
            <person name="Zhou Y."/>
        </authorList>
    </citation>
    <scope>NUCLEOTIDE SEQUENCE</scope>
    <source>
        <strain evidence="2">CGMCC 4.7308</strain>
    </source>
</reference>
<dbReference type="GO" id="GO:0006644">
    <property type="term" value="P:phospholipid metabolic process"/>
    <property type="evidence" value="ECO:0007669"/>
    <property type="project" value="InterPro"/>
</dbReference>
<evidence type="ECO:0000313" key="2">
    <source>
        <dbReference type="EMBL" id="GGL98019.1"/>
    </source>
</evidence>
<dbReference type="EMBL" id="BMNA01000003">
    <property type="protein sequence ID" value="GGL98019.1"/>
    <property type="molecule type" value="Genomic_DNA"/>
</dbReference>
<dbReference type="Proteomes" id="UP000655208">
    <property type="component" value="Unassembled WGS sequence"/>
</dbReference>
<evidence type="ECO:0008006" key="4">
    <source>
        <dbReference type="Google" id="ProtNLM"/>
    </source>
</evidence>
<name>A0A917SV80_9ACTN</name>
<reference evidence="2" key="1">
    <citation type="journal article" date="2014" name="Int. J. Syst. Evol. Microbiol.">
        <title>Complete genome sequence of Corynebacterium casei LMG S-19264T (=DSM 44701T), isolated from a smear-ripened cheese.</title>
        <authorList>
            <consortium name="US DOE Joint Genome Institute (JGI-PGF)"/>
            <person name="Walter F."/>
            <person name="Albersmeier A."/>
            <person name="Kalinowski J."/>
            <person name="Ruckert C."/>
        </authorList>
    </citation>
    <scope>NUCLEOTIDE SEQUENCE</scope>
    <source>
        <strain evidence="2">CGMCC 4.7308</strain>
    </source>
</reference>
<feature type="signal peptide" evidence="1">
    <location>
        <begin position="1"/>
        <end position="27"/>
    </location>
</feature>
<dbReference type="GO" id="GO:0004623">
    <property type="term" value="F:phospholipase A2 activity"/>
    <property type="evidence" value="ECO:0007669"/>
    <property type="project" value="InterPro"/>
</dbReference>
<comment type="caution">
    <text evidence="2">The sequence shown here is derived from an EMBL/GenBank/DDBJ whole genome shotgun (WGS) entry which is preliminary data.</text>
</comment>
<accession>A0A917SV80</accession>
<dbReference type="SUPFAM" id="SSF48619">
    <property type="entry name" value="Phospholipase A2, PLA2"/>
    <property type="match status" value="1"/>
</dbReference>